<dbReference type="Pfam" id="PF03109">
    <property type="entry name" value="ABC1"/>
    <property type="match status" value="1"/>
</dbReference>
<dbReference type="AlphaFoldDB" id="A0A7C4Y568"/>
<keyword evidence="2" id="KW-0472">Membrane</keyword>
<proteinExistence type="inferred from homology"/>
<keyword evidence="4" id="KW-0418">Kinase</keyword>
<dbReference type="GO" id="GO:0016301">
    <property type="term" value="F:kinase activity"/>
    <property type="evidence" value="ECO:0007669"/>
    <property type="project" value="UniProtKB-KW"/>
</dbReference>
<name>A0A7C4Y568_UNCW3</name>
<dbReference type="PANTHER" id="PTHR10566:SF113">
    <property type="entry name" value="PROTEIN ACTIVITY OF BC1 COMPLEX KINASE 7, CHLOROPLASTIC"/>
    <property type="match status" value="1"/>
</dbReference>
<evidence type="ECO:0000313" key="4">
    <source>
        <dbReference type="EMBL" id="HGW91243.1"/>
    </source>
</evidence>
<protein>
    <submittedName>
        <fullName evidence="4">AarF/ABC1/UbiB kinase family protein</fullName>
    </submittedName>
</protein>
<dbReference type="PANTHER" id="PTHR10566">
    <property type="entry name" value="CHAPERONE-ACTIVITY OF BC1 COMPLEX CABC1 -RELATED"/>
    <property type="match status" value="1"/>
</dbReference>
<feature type="transmembrane region" description="Helical" evidence="2">
    <location>
        <begin position="480"/>
        <end position="500"/>
    </location>
</feature>
<keyword evidence="2" id="KW-0812">Transmembrane</keyword>
<dbReference type="InterPro" id="IPR004147">
    <property type="entry name" value="ABC1_dom"/>
</dbReference>
<feature type="transmembrane region" description="Helical" evidence="2">
    <location>
        <begin position="442"/>
        <end position="459"/>
    </location>
</feature>
<evidence type="ECO:0000259" key="3">
    <source>
        <dbReference type="Pfam" id="PF03109"/>
    </source>
</evidence>
<evidence type="ECO:0000256" key="2">
    <source>
        <dbReference type="SAM" id="Phobius"/>
    </source>
</evidence>
<keyword evidence="4" id="KW-0808">Transferase</keyword>
<sequence length="526" mass="62173">MSFKFKRYFKRYIQINRILFKYGFEGFFRNFHPAFILARLSKRGKFEAIGFPQRVRMALEELGPTFIKIGQIAASRTDILPEEYTEELSKLQDEVKPVDFREMEKIINREIGDIKKVFEDFNKEPIGSASIAQVYLAKYKGEDVIVKVRRPHIEEIVNVDLGILKILFSILERNIPLLKGKKLNKVIETFERTLLKELDFNIEANNAERFRELFKKDKNIYIPKIYREITTKEVLVQEYVDGIKIDDIEKMKGKNIDLKKVAESGAELYLKQILIFGFFHADPHPGNIFVREGNVIIPIDYGMVGRISSEMRRNIQEFIIGMSERDSERIVRALLRIGLFEGEIDKDSLKEDILFIVDKFEGRRLKEISLRDFIVDIMKVIRKYNVRMPEELLYLGKALSQIESIGKKLYPEFNTVEFIRRFSKEHKLAFLSIKDSMKEKKWFFIDMFNTITSIPEIVMRVDETMRKFLERKEEKNLKSIERIVSCFGILILSMFLFIVSENYLKVISITGIIFSFFIFFREIFKR</sequence>
<comment type="similarity">
    <text evidence="1">Belongs to the protein kinase superfamily. ADCK protein kinase family.</text>
</comment>
<dbReference type="InterPro" id="IPR050154">
    <property type="entry name" value="UbiB_kinase"/>
</dbReference>
<comment type="caution">
    <text evidence="4">The sequence shown here is derived from an EMBL/GenBank/DDBJ whole genome shotgun (WGS) entry which is preliminary data.</text>
</comment>
<dbReference type="EMBL" id="DTHG01000019">
    <property type="protein sequence ID" value="HGW91243.1"/>
    <property type="molecule type" value="Genomic_DNA"/>
</dbReference>
<feature type="transmembrane region" description="Helical" evidence="2">
    <location>
        <begin position="506"/>
        <end position="524"/>
    </location>
</feature>
<feature type="domain" description="ABC1 atypical kinase-like" evidence="3">
    <location>
        <begin position="90"/>
        <end position="332"/>
    </location>
</feature>
<dbReference type="SUPFAM" id="SSF56112">
    <property type="entry name" value="Protein kinase-like (PK-like)"/>
    <property type="match status" value="1"/>
</dbReference>
<organism evidence="4">
    <name type="scientific">candidate division WOR-3 bacterium</name>
    <dbReference type="NCBI Taxonomy" id="2052148"/>
    <lineage>
        <taxon>Bacteria</taxon>
        <taxon>Bacteria division WOR-3</taxon>
    </lineage>
</organism>
<evidence type="ECO:0000256" key="1">
    <source>
        <dbReference type="ARBA" id="ARBA00009670"/>
    </source>
</evidence>
<dbReference type="InterPro" id="IPR011009">
    <property type="entry name" value="Kinase-like_dom_sf"/>
</dbReference>
<accession>A0A7C4Y568</accession>
<keyword evidence="2" id="KW-1133">Transmembrane helix</keyword>
<gene>
    <name evidence="4" type="ORF">ENV67_01710</name>
</gene>
<reference evidence="4" key="1">
    <citation type="journal article" date="2020" name="mSystems">
        <title>Genome- and Community-Level Interaction Insights into Carbon Utilization and Element Cycling Functions of Hydrothermarchaeota in Hydrothermal Sediment.</title>
        <authorList>
            <person name="Zhou Z."/>
            <person name="Liu Y."/>
            <person name="Xu W."/>
            <person name="Pan J."/>
            <person name="Luo Z.H."/>
            <person name="Li M."/>
        </authorList>
    </citation>
    <scope>NUCLEOTIDE SEQUENCE [LARGE SCALE GENOMIC DNA]</scope>
    <source>
        <strain evidence="4">SpSt-780</strain>
    </source>
</reference>
<dbReference type="CDD" id="cd05121">
    <property type="entry name" value="ABC1_ADCK3-like"/>
    <property type="match status" value="1"/>
</dbReference>